<dbReference type="Proteomes" id="UP000327013">
    <property type="component" value="Chromosome 2"/>
</dbReference>
<dbReference type="EMBL" id="CM017322">
    <property type="protein sequence ID" value="KAE8010312.1"/>
    <property type="molecule type" value="Genomic_DNA"/>
</dbReference>
<name>A0A5N6QWL5_9ROSI</name>
<sequence length="127" mass="13278">MNHPQGCKSKSTTLFDLGEWGYEGFSRIKGYELTWPSSVSAVNNIIYPGLEGDDPGFCENPKPGGPVSAHDSRPSLSSPPSDPAFGNTKAGGFKPSGIGDEKPISGPLCAESDVFDDLQNSTAGTKA</sequence>
<reference evidence="2 3" key="1">
    <citation type="submission" date="2019-06" db="EMBL/GenBank/DDBJ databases">
        <title>A chromosomal-level reference genome of Carpinus fangiana (Coryloideae, Betulaceae).</title>
        <authorList>
            <person name="Yang X."/>
            <person name="Wang Z."/>
            <person name="Zhang L."/>
            <person name="Hao G."/>
            <person name="Liu J."/>
            <person name="Yang Y."/>
        </authorList>
    </citation>
    <scope>NUCLEOTIDE SEQUENCE [LARGE SCALE GENOMIC DNA]</scope>
    <source>
        <strain evidence="2">Cfa_2016G</strain>
        <tissue evidence="2">Leaf</tissue>
    </source>
</reference>
<dbReference type="AlphaFoldDB" id="A0A5N6QWL5"/>
<evidence type="ECO:0000313" key="3">
    <source>
        <dbReference type="Proteomes" id="UP000327013"/>
    </source>
</evidence>
<accession>A0A5N6QWL5</accession>
<evidence type="ECO:0000256" key="1">
    <source>
        <dbReference type="SAM" id="MobiDB-lite"/>
    </source>
</evidence>
<organism evidence="2 3">
    <name type="scientific">Carpinus fangiana</name>
    <dbReference type="NCBI Taxonomy" id="176857"/>
    <lineage>
        <taxon>Eukaryota</taxon>
        <taxon>Viridiplantae</taxon>
        <taxon>Streptophyta</taxon>
        <taxon>Embryophyta</taxon>
        <taxon>Tracheophyta</taxon>
        <taxon>Spermatophyta</taxon>
        <taxon>Magnoliopsida</taxon>
        <taxon>eudicotyledons</taxon>
        <taxon>Gunneridae</taxon>
        <taxon>Pentapetalae</taxon>
        <taxon>rosids</taxon>
        <taxon>fabids</taxon>
        <taxon>Fagales</taxon>
        <taxon>Betulaceae</taxon>
        <taxon>Carpinus</taxon>
    </lineage>
</organism>
<evidence type="ECO:0000313" key="2">
    <source>
        <dbReference type="EMBL" id="KAE8010312.1"/>
    </source>
</evidence>
<protein>
    <submittedName>
        <fullName evidence="2">Uncharacterized protein</fullName>
    </submittedName>
</protein>
<gene>
    <name evidence="2" type="ORF">FH972_006694</name>
</gene>
<feature type="region of interest" description="Disordered" evidence="1">
    <location>
        <begin position="52"/>
        <end position="127"/>
    </location>
</feature>
<keyword evidence="3" id="KW-1185">Reference proteome</keyword>
<proteinExistence type="predicted"/>
<feature type="compositionally biased region" description="Polar residues" evidence="1">
    <location>
        <begin position="118"/>
        <end position="127"/>
    </location>
</feature>